<evidence type="ECO:0000313" key="2">
    <source>
        <dbReference type="Proteomes" id="UP001501480"/>
    </source>
</evidence>
<proteinExistence type="predicted"/>
<organism evidence="1 2">
    <name type="scientific">Aeromicrobium halocynthiae</name>
    <dbReference type="NCBI Taxonomy" id="560557"/>
    <lineage>
        <taxon>Bacteria</taxon>
        <taxon>Bacillati</taxon>
        <taxon>Actinomycetota</taxon>
        <taxon>Actinomycetes</taxon>
        <taxon>Propionibacteriales</taxon>
        <taxon>Nocardioidaceae</taxon>
        <taxon>Aeromicrobium</taxon>
    </lineage>
</organism>
<protein>
    <submittedName>
        <fullName evidence="1">Uncharacterized protein</fullName>
    </submittedName>
</protein>
<dbReference type="Proteomes" id="UP001501480">
    <property type="component" value="Unassembled WGS sequence"/>
</dbReference>
<accession>A0ABN2VYJ0</accession>
<dbReference type="EMBL" id="BAAAPY010000004">
    <property type="protein sequence ID" value="GAA2077425.1"/>
    <property type="molecule type" value="Genomic_DNA"/>
</dbReference>
<evidence type="ECO:0000313" key="1">
    <source>
        <dbReference type="EMBL" id="GAA2077425.1"/>
    </source>
</evidence>
<gene>
    <name evidence="1" type="ORF">GCM10009821_16320</name>
</gene>
<keyword evidence="2" id="KW-1185">Reference proteome</keyword>
<sequence>MDSGPVDNHSVGGDVSLPFACRHEDGSGRADVVLKPRAIQCALSRICGVCATPLTRPIAFVGSSVEVSFAEFWFPPVHEACGQQLVDAGRASAMVLTAGFDLLRPSTRGAPVSFRANSVIEAAGTDPTQG</sequence>
<comment type="caution">
    <text evidence="1">The sequence shown here is derived from an EMBL/GenBank/DDBJ whole genome shotgun (WGS) entry which is preliminary data.</text>
</comment>
<reference evidence="1 2" key="1">
    <citation type="journal article" date="2019" name="Int. J. Syst. Evol. Microbiol.">
        <title>The Global Catalogue of Microorganisms (GCM) 10K type strain sequencing project: providing services to taxonomists for standard genome sequencing and annotation.</title>
        <authorList>
            <consortium name="The Broad Institute Genomics Platform"/>
            <consortium name="The Broad Institute Genome Sequencing Center for Infectious Disease"/>
            <person name="Wu L."/>
            <person name="Ma J."/>
        </authorList>
    </citation>
    <scope>NUCLEOTIDE SEQUENCE [LARGE SCALE GENOMIC DNA]</scope>
    <source>
        <strain evidence="1 2">JCM 15749</strain>
    </source>
</reference>
<name>A0ABN2VYJ0_9ACTN</name>